<dbReference type="Proteomes" id="UP001499924">
    <property type="component" value="Unassembled WGS sequence"/>
</dbReference>
<dbReference type="Gene3D" id="3.30.70.270">
    <property type="match status" value="1"/>
</dbReference>
<dbReference type="CDD" id="cd01949">
    <property type="entry name" value="GGDEF"/>
    <property type="match status" value="1"/>
</dbReference>
<keyword evidence="1" id="KW-0812">Transmembrane</keyword>
<dbReference type="SMART" id="SM00267">
    <property type="entry name" value="GGDEF"/>
    <property type="match status" value="1"/>
</dbReference>
<dbReference type="InterPro" id="IPR029016">
    <property type="entry name" value="GAF-like_dom_sf"/>
</dbReference>
<organism evidence="3 4">
    <name type="scientific">Blastococcus jejuensis</name>
    <dbReference type="NCBI Taxonomy" id="351224"/>
    <lineage>
        <taxon>Bacteria</taxon>
        <taxon>Bacillati</taxon>
        <taxon>Actinomycetota</taxon>
        <taxon>Actinomycetes</taxon>
        <taxon>Geodermatophilales</taxon>
        <taxon>Geodermatophilaceae</taxon>
        <taxon>Blastococcus</taxon>
    </lineage>
</organism>
<name>A0ABP6NTM3_9ACTN</name>
<feature type="transmembrane region" description="Helical" evidence="1">
    <location>
        <begin position="127"/>
        <end position="146"/>
    </location>
</feature>
<comment type="caution">
    <text evidence="3">The sequence shown here is derived from an EMBL/GenBank/DDBJ whole genome shotgun (WGS) entry which is preliminary data.</text>
</comment>
<evidence type="ECO:0000256" key="1">
    <source>
        <dbReference type="SAM" id="Phobius"/>
    </source>
</evidence>
<dbReference type="InterPro" id="IPR029787">
    <property type="entry name" value="Nucleotide_cyclase"/>
</dbReference>
<dbReference type="PANTHER" id="PTHR46663:SF2">
    <property type="entry name" value="GGDEF DOMAIN-CONTAINING PROTEIN"/>
    <property type="match status" value="1"/>
</dbReference>
<dbReference type="NCBIfam" id="TIGR00254">
    <property type="entry name" value="GGDEF"/>
    <property type="match status" value="1"/>
</dbReference>
<feature type="transmembrane region" description="Helical" evidence="1">
    <location>
        <begin position="86"/>
        <end position="115"/>
    </location>
</feature>
<keyword evidence="4" id="KW-1185">Reference proteome</keyword>
<dbReference type="InterPro" id="IPR043128">
    <property type="entry name" value="Rev_trsase/Diguanyl_cyclase"/>
</dbReference>
<sequence length="604" mass="64376">MTTTDAPSGTPTSQRISTRHRVLLLVMLLAAAGGALFLTVVRQLPAPETPLALPWVTWVVAFAATEVFVVHVQLQRDSHSFSLTDLVFVAGLYLISPTALVAAQVAGAGLALVLHRRQFGLKLFFNLAQYALAGSLAATVFTALGQDLAGQWSWVAALAAVAVSNVIGCLCIFGVMRLSGAPLSVRELPGMVGLALPFALGVAAVGLLAGDIAAHSPASLGLLALPSVLLIAAYRAYTRAREQQNNLRLLHEVTSLLYNSDDAQTALTDFLTAVRGAFRAASAELVLFGEGDAVPTLSRSREGEKPVALRALDHREDADRLVTAAEETGVPTTRTGAAGAVELERYTNRHGLKDAMVSVLSTEGRVQGLLLVSGRLGDVGTFAGSDLALLETFARHVATSLDRGRLETDLRRVIELQEELRHAAMHDPLTELPNRTLFLDRTENGLNLAARNGQWPAVLYLDLDGFKPVNDTHGHQAGDLLLKVFAQRLHEAVRTADTAARLGGDEFAVLLHGAIDEDGVERVLDRIRAQLDLPIELGGGRSAKVGASIGVSFGGTDTDIDTLIRRADLAMYTAKRRGRGTTVYYDPALETDTEPAEPPTTAAR</sequence>
<dbReference type="PROSITE" id="PS50887">
    <property type="entry name" value="GGDEF"/>
    <property type="match status" value="1"/>
</dbReference>
<reference evidence="4" key="1">
    <citation type="journal article" date="2019" name="Int. J. Syst. Evol. Microbiol.">
        <title>The Global Catalogue of Microorganisms (GCM) 10K type strain sequencing project: providing services to taxonomists for standard genome sequencing and annotation.</title>
        <authorList>
            <consortium name="The Broad Institute Genomics Platform"/>
            <consortium name="The Broad Institute Genome Sequencing Center for Infectious Disease"/>
            <person name="Wu L."/>
            <person name="Ma J."/>
        </authorList>
    </citation>
    <scope>NUCLEOTIDE SEQUENCE [LARGE SCALE GENOMIC DNA]</scope>
    <source>
        <strain evidence="4">JCM 15614</strain>
    </source>
</reference>
<feature type="transmembrane region" description="Helical" evidence="1">
    <location>
        <begin position="22"/>
        <end position="41"/>
    </location>
</feature>
<dbReference type="InterPro" id="IPR000160">
    <property type="entry name" value="GGDEF_dom"/>
</dbReference>
<feature type="transmembrane region" description="Helical" evidence="1">
    <location>
        <begin position="152"/>
        <end position="176"/>
    </location>
</feature>
<dbReference type="SUPFAM" id="SSF55781">
    <property type="entry name" value="GAF domain-like"/>
    <property type="match status" value="1"/>
</dbReference>
<feature type="transmembrane region" description="Helical" evidence="1">
    <location>
        <begin position="188"/>
        <end position="210"/>
    </location>
</feature>
<proteinExistence type="predicted"/>
<feature type="domain" description="GGDEF" evidence="2">
    <location>
        <begin position="454"/>
        <end position="587"/>
    </location>
</feature>
<dbReference type="Gene3D" id="3.30.450.40">
    <property type="match status" value="1"/>
</dbReference>
<gene>
    <name evidence="3" type="ORF">GCM10010531_05260</name>
</gene>
<dbReference type="PANTHER" id="PTHR46663">
    <property type="entry name" value="DIGUANYLATE CYCLASE DGCT-RELATED"/>
    <property type="match status" value="1"/>
</dbReference>
<keyword evidence="1" id="KW-0472">Membrane</keyword>
<dbReference type="SUPFAM" id="SSF55073">
    <property type="entry name" value="Nucleotide cyclase"/>
    <property type="match status" value="1"/>
</dbReference>
<evidence type="ECO:0000259" key="2">
    <source>
        <dbReference type="PROSITE" id="PS50887"/>
    </source>
</evidence>
<dbReference type="EMBL" id="BAAAVV010000001">
    <property type="protein sequence ID" value="GAA3156897.1"/>
    <property type="molecule type" value="Genomic_DNA"/>
</dbReference>
<keyword evidence="1" id="KW-1133">Transmembrane helix</keyword>
<accession>A0ABP6NTM3</accession>
<dbReference type="Pfam" id="PF00990">
    <property type="entry name" value="GGDEF"/>
    <property type="match status" value="1"/>
</dbReference>
<feature type="transmembrane region" description="Helical" evidence="1">
    <location>
        <begin position="216"/>
        <end position="237"/>
    </location>
</feature>
<evidence type="ECO:0000313" key="4">
    <source>
        <dbReference type="Proteomes" id="UP001499924"/>
    </source>
</evidence>
<dbReference type="InterPro" id="IPR052163">
    <property type="entry name" value="DGC-Regulatory_Protein"/>
</dbReference>
<dbReference type="RefSeq" id="WP_344686958.1">
    <property type="nucleotide sequence ID" value="NZ_BAAAVV010000001.1"/>
</dbReference>
<feature type="transmembrane region" description="Helical" evidence="1">
    <location>
        <begin position="53"/>
        <end position="74"/>
    </location>
</feature>
<protein>
    <recommendedName>
        <fullName evidence="2">GGDEF domain-containing protein</fullName>
    </recommendedName>
</protein>
<evidence type="ECO:0000313" key="3">
    <source>
        <dbReference type="EMBL" id="GAA3156897.1"/>
    </source>
</evidence>